<proteinExistence type="predicted"/>
<dbReference type="EMBL" id="KV007004">
    <property type="protein sequence ID" value="KZV31950.1"/>
    <property type="molecule type" value="Genomic_DNA"/>
</dbReference>
<gene>
    <name evidence="2" type="ORF">F511_34373</name>
</gene>
<accession>A0A2Z7BCJ6</accession>
<feature type="compositionally biased region" description="Basic and acidic residues" evidence="1">
    <location>
        <begin position="106"/>
        <end position="118"/>
    </location>
</feature>
<dbReference type="Proteomes" id="UP000250235">
    <property type="component" value="Unassembled WGS sequence"/>
</dbReference>
<protein>
    <submittedName>
        <fullName evidence="2">Uncharacterized protein</fullName>
    </submittedName>
</protein>
<feature type="compositionally biased region" description="Basic and acidic residues" evidence="1">
    <location>
        <begin position="83"/>
        <end position="92"/>
    </location>
</feature>
<organism evidence="2 3">
    <name type="scientific">Dorcoceras hygrometricum</name>
    <dbReference type="NCBI Taxonomy" id="472368"/>
    <lineage>
        <taxon>Eukaryota</taxon>
        <taxon>Viridiplantae</taxon>
        <taxon>Streptophyta</taxon>
        <taxon>Embryophyta</taxon>
        <taxon>Tracheophyta</taxon>
        <taxon>Spermatophyta</taxon>
        <taxon>Magnoliopsida</taxon>
        <taxon>eudicotyledons</taxon>
        <taxon>Gunneridae</taxon>
        <taxon>Pentapetalae</taxon>
        <taxon>asterids</taxon>
        <taxon>lamiids</taxon>
        <taxon>Lamiales</taxon>
        <taxon>Gesneriaceae</taxon>
        <taxon>Didymocarpoideae</taxon>
        <taxon>Trichosporeae</taxon>
        <taxon>Loxocarpinae</taxon>
        <taxon>Dorcoceras</taxon>
    </lineage>
</organism>
<evidence type="ECO:0000256" key="1">
    <source>
        <dbReference type="SAM" id="MobiDB-lite"/>
    </source>
</evidence>
<dbReference type="AlphaFoldDB" id="A0A2Z7BCJ6"/>
<evidence type="ECO:0000313" key="3">
    <source>
        <dbReference type="Proteomes" id="UP000250235"/>
    </source>
</evidence>
<feature type="region of interest" description="Disordered" evidence="1">
    <location>
        <begin position="80"/>
        <end position="123"/>
    </location>
</feature>
<name>A0A2Z7BCJ6_9LAMI</name>
<evidence type="ECO:0000313" key="2">
    <source>
        <dbReference type="EMBL" id="KZV31950.1"/>
    </source>
</evidence>
<reference evidence="2 3" key="1">
    <citation type="journal article" date="2015" name="Proc. Natl. Acad. Sci. U.S.A.">
        <title>The resurrection genome of Boea hygrometrica: A blueprint for survival of dehydration.</title>
        <authorList>
            <person name="Xiao L."/>
            <person name="Yang G."/>
            <person name="Zhang L."/>
            <person name="Yang X."/>
            <person name="Zhao S."/>
            <person name="Ji Z."/>
            <person name="Zhou Q."/>
            <person name="Hu M."/>
            <person name="Wang Y."/>
            <person name="Chen M."/>
            <person name="Xu Y."/>
            <person name="Jin H."/>
            <person name="Xiao X."/>
            <person name="Hu G."/>
            <person name="Bao F."/>
            <person name="Hu Y."/>
            <person name="Wan P."/>
            <person name="Li L."/>
            <person name="Deng X."/>
            <person name="Kuang T."/>
            <person name="Xiang C."/>
            <person name="Zhu J.K."/>
            <person name="Oliver M.J."/>
            <person name="He Y."/>
        </authorList>
    </citation>
    <scope>NUCLEOTIDE SEQUENCE [LARGE SCALE GENOMIC DNA]</scope>
    <source>
        <strain evidence="3">cv. XS01</strain>
    </source>
</reference>
<keyword evidence="3" id="KW-1185">Reference proteome</keyword>
<feature type="compositionally biased region" description="Low complexity" evidence="1">
    <location>
        <begin position="93"/>
        <end position="105"/>
    </location>
</feature>
<sequence length="325" mass="36703">MASFVVNALQVNFELVLNMEDVGMVRMFHYLEKSVIRGFLGVSGSVFEEALIQFFTNASVIAGTIVSTVANRKMVITMDEEERQAPEDEQRAQEQPAQEAEQPGQEAEHQAPEVEHQAQAEQRANIEAEQDFTQADPQPINISTSTLADFDVVSEFKLMKRVVSSWETSVTHMRDQTYMKYDSKILRQAFYRKMDEVVAVNTSNSALETNLVQKIDESNQNFSSEMTLVKLQLAESVNHLKELSETKRGKVKVVKRDGCCEILGGGRYGQSGPRPETGFLHQPALEGLTRSARTDSPRQDWPETIFRRAAAAARREVEEERGRRL</sequence>